<accession>E0VJB6</accession>
<feature type="compositionally biased region" description="Polar residues" evidence="10">
    <location>
        <begin position="672"/>
        <end position="681"/>
    </location>
</feature>
<feature type="domain" description="SAM-dependent MTase RsmB/NOP-type" evidence="11">
    <location>
        <begin position="242"/>
        <end position="529"/>
    </location>
</feature>
<dbReference type="FunCoup" id="E0VJB6">
    <property type="interactions" value="971"/>
</dbReference>
<evidence type="ECO:0000256" key="5">
    <source>
        <dbReference type="ARBA" id="ARBA00022679"/>
    </source>
</evidence>
<dbReference type="PRINTS" id="PR02008">
    <property type="entry name" value="RCMTFAMILY"/>
</dbReference>
<dbReference type="InParanoid" id="E0VJB6"/>
<dbReference type="InterPro" id="IPR023273">
    <property type="entry name" value="RCMT_NOP2"/>
</dbReference>
<dbReference type="Gene3D" id="3.40.50.150">
    <property type="entry name" value="Vaccinia Virus protein VP39"/>
    <property type="match status" value="1"/>
</dbReference>
<dbReference type="HOGENOM" id="CLU_005316_3_0_1"/>
<keyword evidence="4 9" id="KW-0489">Methyltransferase</keyword>
<protein>
    <submittedName>
        <fullName evidence="12">Proliferating-cell nucleolar antigen p120, putative</fullName>
    </submittedName>
</protein>
<comment type="similarity">
    <text evidence="2 9">Belongs to the class I-like SAM-binding methyltransferase superfamily. RsmB/NOP family.</text>
</comment>
<dbReference type="PANTHER" id="PTHR22807:SF30">
    <property type="entry name" value="28S RRNA (CYTOSINE(4447)-C(5))-METHYLTRANSFERASE-RELATED"/>
    <property type="match status" value="1"/>
</dbReference>
<feature type="region of interest" description="Disordered" evidence="10">
    <location>
        <begin position="1"/>
        <end position="152"/>
    </location>
</feature>
<reference evidence="13" key="3">
    <citation type="submission" date="2021-02" db="UniProtKB">
        <authorList>
            <consortium name="EnsemblMetazoa"/>
        </authorList>
    </citation>
    <scope>IDENTIFICATION</scope>
    <source>
        <strain evidence="13">USDA</strain>
    </source>
</reference>
<keyword evidence="3" id="KW-0690">Ribosome biogenesis</keyword>
<dbReference type="InterPro" id="IPR001678">
    <property type="entry name" value="MeTrfase_RsmB-F_NOP2_dom"/>
</dbReference>
<dbReference type="InterPro" id="IPR049560">
    <property type="entry name" value="MeTrfase_RsmB-F_NOP2_cat"/>
</dbReference>
<evidence type="ECO:0000259" key="11">
    <source>
        <dbReference type="PROSITE" id="PS51686"/>
    </source>
</evidence>
<evidence type="ECO:0000256" key="2">
    <source>
        <dbReference type="ARBA" id="ARBA00007494"/>
    </source>
</evidence>
<evidence type="ECO:0000313" key="14">
    <source>
        <dbReference type="Proteomes" id="UP000009046"/>
    </source>
</evidence>
<keyword evidence="8" id="KW-0539">Nucleus</keyword>
<feature type="compositionally biased region" description="Basic residues" evidence="10">
    <location>
        <begin position="54"/>
        <end position="65"/>
    </location>
</feature>
<dbReference type="Pfam" id="PF01189">
    <property type="entry name" value="Methyltr_RsmB-F"/>
    <property type="match status" value="1"/>
</dbReference>
<dbReference type="PROSITE" id="PS01153">
    <property type="entry name" value="NOL1_NOP2_SUN"/>
    <property type="match status" value="1"/>
</dbReference>
<dbReference type="NCBIfam" id="TIGR00446">
    <property type="entry name" value="nop2p"/>
    <property type="match status" value="1"/>
</dbReference>
<feature type="region of interest" description="Disordered" evidence="10">
    <location>
        <begin position="563"/>
        <end position="595"/>
    </location>
</feature>
<feature type="binding site" evidence="9">
    <location>
        <position position="402"/>
    </location>
    <ligand>
        <name>S-adenosyl-L-methionine</name>
        <dbReference type="ChEBI" id="CHEBI:59789"/>
    </ligand>
</feature>
<evidence type="ECO:0000256" key="7">
    <source>
        <dbReference type="ARBA" id="ARBA00022884"/>
    </source>
</evidence>
<organism>
    <name type="scientific">Pediculus humanus subsp. corporis</name>
    <name type="common">Body louse</name>
    <dbReference type="NCBI Taxonomy" id="121224"/>
    <lineage>
        <taxon>Eukaryota</taxon>
        <taxon>Metazoa</taxon>
        <taxon>Ecdysozoa</taxon>
        <taxon>Arthropoda</taxon>
        <taxon>Hexapoda</taxon>
        <taxon>Insecta</taxon>
        <taxon>Pterygota</taxon>
        <taxon>Neoptera</taxon>
        <taxon>Paraneoptera</taxon>
        <taxon>Psocodea</taxon>
        <taxon>Troctomorpha</taxon>
        <taxon>Phthiraptera</taxon>
        <taxon>Anoplura</taxon>
        <taxon>Pediculidae</taxon>
        <taxon>Pediculus</taxon>
    </lineage>
</organism>
<dbReference type="GeneID" id="8230744"/>
<dbReference type="GO" id="GO:0003723">
    <property type="term" value="F:RNA binding"/>
    <property type="evidence" value="ECO:0007669"/>
    <property type="project" value="UniProtKB-UniRule"/>
</dbReference>
<gene>
    <name evidence="13" type="primary">8230744</name>
    <name evidence="12" type="ORF">Phum_PHUM241360</name>
</gene>
<feature type="compositionally biased region" description="Low complexity" evidence="10">
    <location>
        <begin position="108"/>
        <end position="118"/>
    </location>
</feature>
<evidence type="ECO:0000256" key="9">
    <source>
        <dbReference type="PROSITE-ProRule" id="PRU01023"/>
    </source>
</evidence>
<keyword evidence="7 9" id="KW-0694">RNA-binding</keyword>
<evidence type="ECO:0000256" key="8">
    <source>
        <dbReference type="ARBA" id="ARBA00023242"/>
    </source>
</evidence>
<dbReference type="GO" id="GO:0000470">
    <property type="term" value="P:maturation of LSU-rRNA"/>
    <property type="evidence" value="ECO:0007669"/>
    <property type="project" value="TreeGrafter"/>
</dbReference>
<keyword evidence="14" id="KW-1185">Reference proteome</keyword>
<dbReference type="InterPro" id="IPR011023">
    <property type="entry name" value="Nop2p"/>
</dbReference>
<dbReference type="EMBL" id="DS235221">
    <property type="protein sequence ID" value="EEB13472.1"/>
    <property type="molecule type" value="Genomic_DNA"/>
</dbReference>
<dbReference type="SUPFAM" id="SSF53335">
    <property type="entry name" value="S-adenosyl-L-methionine-dependent methyltransferases"/>
    <property type="match status" value="1"/>
</dbReference>
<proteinExistence type="inferred from homology"/>
<feature type="compositionally biased region" description="Basic and acidic residues" evidence="10">
    <location>
        <begin position="700"/>
        <end position="710"/>
    </location>
</feature>
<dbReference type="VEuPathDB" id="VectorBase:PHUM241360"/>
<dbReference type="KEGG" id="phu:Phum_PHUM241360"/>
<feature type="active site" description="Nucleophile" evidence="9">
    <location>
        <position position="459"/>
    </location>
</feature>
<dbReference type="eggNOG" id="KOG1122">
    <property type="taxonomic scope" value="Eukaryota"/>
</dbReference>
<dbReference type="CTD" id="8230744"/>
<dbReference type="RefSeq" id="XP_002426210.1">
    <property type="nucleotide sequence ID" value="XM_002426165.1"/>
</dbReference>
<dbReference type="STRING" id="121224.E0VJB6"/>
<sequence>MGRKARFNDGSKPKSGPGRKARKQKDPVFPRYLFSDDTDKTNTKKGNKFLSGGKKNKLAKKKSLNKKLLTSSENNHIVNGVSSPERVKKKIPTKKTTKVLNEEENLESDNASDLSSDLDLQDDFSGDSDASESSPDSNSLKIGESKSEKQKSNIQLNIGHNDIFTFPSEEEMENVQSLSDVQQRIKDVLIVLSDFKKFRDENRKRQDYIDLLKRDLCSYYSYNEFLMEKFMNLFELNELLEFLEASEVHRPVTIRTNSLKTRRRDLAQALINRGVNLDPLGKWTKVGLVIFSSQVPIGATPEYLAGHYLIQGASSLLPVMALAPRENERILDMCSAPGGKGSHIAAVMKNTGVLVANDVNADRNRAVVGNFHRLGVSNSIICSYDGRKLPTVLKGFDRVLLDAPCTGTGVVAKDPTVKTSKDEKDIQRCINLQKELILAAIDCLNPNSASGGYLVYSTCSVLVEENECVVEYALKKRDVKLVPTGLEFGEQGFVNFRGNRFHSTMNLTRRYYPHSHNMDGFFVAKLKKCSNAIKGNKKNEEEEETETFVVENVENNVQVNKKTLKKRKAEKNMENVSNKRQKKEPKENNKSPHNNLVKVLTNSKTNNMKGVNTLKKNKKRNDVSSPKIVEKEEIEGVDDISTPKIINSLKKKKKTVLSSPISGSFIVEDVTDSGNSNTTPSKKPLKNKMSPTSKRPSLKPSEKKEIQKKLGMKVEKELNKWIEEERKKQK</sequence>
<evidence type="ECO:0000256" key="3">
    <source>
        <dbReference type="ARBA" id="ARBA00022517"/>
    </source>
</evidence>
<evidence type="ECO:0000256" key="4">
    <source>
        <dbReference type="ARBA" id="ARBA00022603"/>
    </source>
</evidence>
<dbReference type="EnsemblMetazoa" id="PHUM241360-RA">
    <property type="protein sequence ID" value="PHUM241360-PA"/>
    <property type="gene ID" value="PHUM241360"/>
</dbReference>
<comment type="subcellular location">
    <subcellularLocation>
        <location evidence="1">Nucleus</location>
        <location evidence="1">Nucleolus</location>
    </subcellularLocation>
</comment>
<feature type="binding site" evidence="9">
    <location>
        <position position="358"/>
    </location>
    <ligand>
        <name>S-adenosyl-L-methionine</name>
        <dbReference type="ChEBI" id="CHEBI:59789"/>
    </ligand>
</feature>
<dbReference type="GO" id="GO:0070475">
    <property type="term" value="P:rRNA base methylation"/>
    <property type="evidence" value="ECO:0007669"/>
    <property type="project" value="TreeGrafter"/>
</dbReference>
<dbReference type="FunFam" id="3.30.70.1170:FF:000001">
    <property type="entry name" value="Ribosomal RNA methyltransferase Nop2"/>
    <property type="match status" value="1"/>
</dbReference>
<dbReference type="PRINTS" id="PR02012">
    <property type="entry name" value="RCMTNOP2"/>
</dbReference>
<dbReference type="GO" id="GO:0009383">
    <property type="term" value="F:rRNA (cytosine-C5-)-methyltransferase activity"/>
    <property type="evidence" value="ECO:0007669"/>
    <property type="project" value="TreeGrafter"/>
</dbReference>
<dbReference type="PANTHER" id="PTHR22807">
    <property type="entry name" value="NOP2 YEAST -RELATED NOL1/NOP2/FMU SUN DOMAIN-CONTAINING"/>
    <property type="match status" value="1"/>
</dbReference>
<dbReference type="InterPro" id="IPR018314">
    <property type="entry name" value="RsmB/NOL1/NOP2-like_CS"/>
</dbReference>
<evidence type="ECO:0000256" key="1">
    <source>
        <dbReference type="ARBA" id="ARBA00004604"/>
    </source>
</evidence>
<feature type="compositionally biased region" description="Basic and acidic residues" evidence="10">
    <location>
        <begin position="1"/>
        <end position="12"/>
    </location>
</feature>
<dbReference type="Gene3D" id="3.30.70.1170">
    <property type="entry name" value="Sun protein, domain 3"/>
    <property type="match status" value="1"/>
</dbReference>
<dbReference type="Proteomes" id="UP000009046">
    <property type="component" value="Unassembled WGS sequence"/>
</dbReference>
<feature type="compositionally biased region" description="Polar residues" evidence="10">
    <location>
        <begin position="70"/>
        <end position="82"/>
    </location>
</feature>
<keyword evidence="6 9" id="KW-0949">S-adenosyl-L-methionine</keyword>
<dbReference type="OrthoDB" id="427002at2759"/>
<name>E0VJB6_PEDHC</name>
<keyword evidence="5 9" id="KW-0808">Transferase</keyword>
<reference evidence="12" key="2">
    <citation type="submission" date="2007-04" db="EMBL/GenBank/DDBJ databases">
        <title>The genome of the human body louse.</title>
        <authorList>
            <consortium name="The Human Body Louse Genome Consortium"/>
            <person name="Kirkness E."/>
            <person name="Walenz B."/>
            <person name="Hass B."/>
            <person name="Bruggner R."/>
            <person name="Strausberg R."/>
        </authorList>
    </citation>
    <scope>NUCLEOTIDE SEQUENCE</scope>
    <source>
        <strain evidence="12">USDA</strain>
    </source>
</reference>
<dbReference type="PROSITE" id="PS51686">
    <property type="entry name" value="SAM_MT_RSMB_NOP"/>
    <property type="match status" value="1"/>
</dbReference>
<feature type="compositionally biased region" description="Acidic residues" evidence="10">
    <location>
        <begin position="119"/>
        <end position="130"/>
    </location>
</feature>
<feature type="region of interest" description="Disordered" evidence="10">
    <location>
        <begin position="651"/>
        <end position="710"/>
    </location>
</feature>
<evidence type="ECO:0000313" key="12">
    <source>
        <dbReference type="EMBL" id="EEB13472.1"/>
    </source>
</evidence>
<dbReference type="EMBL" id="AAZO01002797">
    <property type="status" value="NOT_ANNOTATED_CDS"/>
    <property type="molecule type" value="Genomic_DNA"/>
</dbReference>
<evidence type="ECO:0000256" key="6">
    <source>
        <dbReference type="ARBA" id="ARBA00022691"/>
    </source>
</evidence>
<reference evidence="12" key="1">
    <citation type="submission" date="2007-04" db="EMBL/GenBank/DDBJ databases">
        <title>Annotation of Pediculus humanus corporis strain USDA.</title>
        <authorList>
            <person name="Kirkness E."/>
            <person name="Hannick L."/>
            <person name="Hass B."/>
            <person name="Bruggner R."/>
            <person name="Lawson D."/>
            <person name="Bidwell S."/>
            <person name="Joardar V."/>
            <person name="Caler E."/>
            <person name="Walenz B."/>
            <person name="Inman J."/>
            <person name="Schobel S."/>
            <person name="Galinsky K."/>
            <person name="Amedeo P."/>
            <person name="Strausberg R."/>
        </authorList>
    </citation>
    <scope>NUCLEOTIDE SEQUENCE</scope>
    <source>
        <strain evidence="12">USDA</strain>
    </source>
</reference>
<feature type="binding site" evidence="9">
    <location>
        <begin position="334"/>
        <end position="340"/>
    </location>
    <ligand>
        <name>S-adenosyl-L-methionine</name>
        <dbReference type="ChEBI" id="CHEBI:59789"/>
    </ligand>
</feature>
<dbReference type="InterPro" id="IPR029063">
    <property type="entry name" value="SAM-dependent_MTases_sf"/>
</dbReference>
<evidence type="ECO:0000256" key="10">
    <source>
        <dbReference type="SAM" id="MobiDB-lite"/>
    </source>
</evidence>
<dbReference type="GO" id="GO:0005730">
    <property type="term" value="C:nucleolus"/>
    <property type="evidence" value="ECO:0007669"/>
    <property type="project" value="UniProtKB-SubCell"/>
</dbReference>
<dbReference type="InterPro" id="IPR023267">
    <property type="entry name" value="RCMT"/>
</dbReference>
<feature type="compositionally biased region" description="Basic residues" evidence="10">
    <location>
        <begin position="87"/>
        <end position="97"/>
    </location>
</feature>
<dbReference type="AlphaFoldDB" id="E0VJB6"/>
<feature type="binding site" evidence="9">
    <location>
        <position position="385"/>
    </location>
    <ligand>
        <name>S-adenosyl-L-methionine</name>
        <dbReference type="ChEBI" id="CHEBI:59789"/>
    </ligand>
</feature>
<evidence type="ECO:0000313" key="13">
    <source>
        <dbReference type="EnsemblMetazoa" id="PHUM241360-PA"/>
    </source>
</evidence>